<feature type="domain" description="Transposase DDE" evidence="1">
    <location>
        <begin position="104"/>
        <end position="257"/>
    </location>
</feature>
<name>A0A1Q5TTK4_9GAMM</name>
<sequence length="294" mass="34291">MNKLVEIFCDADDFCRFFIPQWEQFCFNKGERLRRRQGYMYPSEIMTILILFHMSHYRDFKHFYLAHICKYHHNDFPTLLSYTRFVSVAPSVLVPLCSYLTQLKGKPTGIAFIDSTSLKVCHNIRIPRHKVFKGIAQHGKTSMGWFYGFKLHLIVNHQGELLALKVTAGNVDDREPVHELVKELTGSLYGDKGYLSQELAEDLAQTDITFITKKRRNMKEHALAEWDKMMLSRRFIIETINGQLKTISQIEHSRHRSLKGFLLTVLGGLIAYCLKWKKPSLKVFYSEENFSETA</sequence>
<evidence type="ECO:0000313" key="2">
    <source>
        <dbReference type="EMBL" id="OKP03572.1"/>
    </source>
</evidence>
<gene>
    <name evidence="2" type="ORF">Xedl_01541</name>
</gene>
<dbReference type="AlphaFoldDB" id="A0A1Q5TTK4"/>
<proteinExistence type="predicted"/>
<dbReference type="OrthoDB" id="5620529at2"/>
<dbReference type="STRING" id="1873482.Xedl_01541"/>
<dbReference type="InterPro" id="IPR025668">
    <property type="entry name" value="Tnp_DDE_dom"/>
</dbReference>
<dbReference type="RefSeq" id="WP_074023232.1">
    <property type="nucleotide sequence ID" value="NZ_CAWNAG010000191.1"/>
</dbReference>
<comment type="caution">
    <text evidence="2">The sequence shown here is derived from an EMBL/GenBank/DDBJ whole genome shotgun (WGS) entry which is preliminary data.</text>
</comment>
<dbReference type="EMBL" id="MKGQ01000008">
    <property type="protein sequence ID" value="OKP03572.1"/>
    <property type="molecule type" value="Genomic_DNA"/>
</dbReference>
<dbReference type="Pfam" id="PF13612">
    <property type="entry name" value="DDE_Tnp_1_3"/>
    <property type="match status" value="1"/>
</dbReference>
<organism evidence="2 3">
    <name type="scientific">Xenorhabdus eapokensis</name>
    <dbReference type="NCBI Taxonomy" id="1873482"/>
    <lineage>
        <taxon>Bacteria</taxon>
        <taxon>Pseudomonadati</taxon>
        <taxon>Pseudomonadota</taxon>
        <taxon>Gammaproteobacteria</taxon>
        <taxon>Enterobacterales</taxon>
        <taxon>Morganellaceae</taxon>
        <taxon>Xenorhabdus</taxon>
    </lineage>
</organism>
<evidence type="ECO:0000259" key="1">
    <source>
        <dbReference type="Pfam" id="PF13612"/>
    </source>
</evidence>
<accession>A0A1Q5TTK4</accession>
<dbReference type="NCBIfam" id="NF033520">
    <property type="entry name" value="transpos_IS982"/>
    <property type="match status" value="1"/>
</dbReference>
<protein>
    <submittedName>
        <fullName evidence="2">Transposase</fullName>
    </submittedName>
</protein>
<dbReference type="Proteomes" id="UP000186268">
    <property type="component" value="Unassembled WGS sequence"/>
</dbReference>
<reference evidence="2 3" key="1">
    <citation type="submission" date="2016-09" db="EMBL/GenBank/DDBJ databases">
        <title>Xenorhabdus thuongxuanensis sp. nov. and Xenorhabdus eapokensis sp. nov., isolated from Steinernema species.</title>
        <authorList>
            <person name="Kaempfer P."/>
            <person name="Tobias N.J."/>
            <person name="Phan Ke L."/>
            <person name="Bode H.B."/>
            <person name="Glaeser S.P."/>
        </authorList>
    </citation>
    <scope>NUCLEOTIDE SEQUENCE [LARGE SCALE GENOMIC DNA]</scope>
    <source>
        <strain evidence="2 3">DL20</strain>
    </source>
</reference>
<evidence type="ECO:0000313" key="3">
    <source>
        <dbReference type="Proteomes" id="UP000186268"/>
    </source>
</evidence>
<keyword evidence="3" id="KW-1185">Reference proteome</keyword>